<dbReference type="GO" id="GO:0004252">
    <property type="term" value="F:serine-type endopeptidase activity"/>
    <property type="evidence" value="ECO:0007669"/>
    <property type="project" value="InterPro"/>
</dbReference>
<dbReference type="InterPro" id="IPR001254">
    <property type="entry name" value="Trypsin_dom"/>
</dbReference>
<gene>
    <name evidence="4" type="primary">AVEN_91038_1</name>
    <name evidence="4" type="ORF">CDAR_73131</name>
</gene>
<evidence type="ECO:0000259" key="3">
    <source>
        <dbReference type="PROSITE" id="PS50240"/>
    </source>
</evidence>
<evidence type="ECO:0000256" key="2">
    <source>
        <dbReference type="ARBA" id="ARBA00024195"/>
    </source>
</evidence>
<evidence type="ECO:0000313" key="4">
    <source>
        <dbReference type="EMBL" id="GIY74844.1"/>
    </source>
</evidence>
<dbReference type="PROSITE" id="PS50240">
    <property type="entry name" value="TRYPSIN_DOM"/>
    <property type="match status" value="1"/>
</dbReference>
<protein>
    <submittedName>
        <fullName evidence="4">Peptidase S1 domain-containing protein</fullName>
    </submittedName>
</protein>
<dbReference type="AlphaFoldDB" id="A0AAV4VY19"/>
<dbReference type="GO" id="GO:0006508">
    <property type="term" value="P:proteolysis"/>
    <property type="evidence" value="ECO:0007669"/>
    <property type="project" value="InterPro"/>
</dbReference>
<dbReference type="InterPro" id="IPR018114">
    <property type="entry name" value="TRYPSIN_HIS"/>
</dbReference>
<keyword evidence="1" id="KW-1015">Disulfide bond</keyword>
<name>A0AAV4VY19_9ARAC</name>
<organism evidence="4 5">
    <name type="scientific">Caerostris darwini</name>
    <dbReference type="NCBI Taxonomy" id="1538125"/>
    <lineage>
        <taxon>Eukaryota</taxon>
        <taxon>Metazoa</taxon>
        <taxon>Ecdysozoa</taxon>
        <taxon>Arthropoda</taxon>
        <taxon>Chelicerata</taxon>
        <taxon>Arachnida</taxon>
        <taxon>Araneae</taxon>
        <taxon>Araneomorphae</taxon>
        <taxon>Entelegynae</taxon>
        <taxon>Araneoidea</taxon>
        <taxon>Araneidae</taxon>
        <taxon>Caerostris</taxon>
    </lineage>
</organism>
<dbReference type="InterPro" id="IPR051487">
    <property type="entry name" value="Ser/Thr_Proteases_Immune/Dev"/>
</dbReference>
<dbReference type="EMBL" id="BPLQ01013794">
    <property type="protein sequence ID" value="GIY74844.1"/>
    <property type="molecule type" value="Genomic_DNA"/>
</dbReference>
<keyword evidence="5" id="KW-1185">Reference proteome</keyword>
<dbReference type="CDD" id="cd00190">
    <property type="entry name" value="Tryp_SPc"/>
    <property type="match status" value="1"/>
</dbReference>
<comment type="caution">
    <text evidence="4">The sequence shown here is derived from an EMBL/GenBank/DDBJ whole genome shotgun (WGS) entry which is preliminary data.</text>
</comment>
<feature type="domain" description="Peptidase S1" evidence="3">
    <location>
        <begin position="23"/>
        <end position="330"/>
    </location>
</feature>
<proteinExistence type="inferred from homology"/>
<dbReference type="Pfam" id="PF00089">
    <property type="entry name" value="Trypsin"/>
    <property type="match status" value="1"/>
</dbReference>
<comment type="similarity">
    <text evidence="2">Belongs to the peptidase S1 family. CLIP subfamily.</text>
</comment>
<dbReference type="SMART" id="SM00020">
    <property type="entry name" value="Tryp_SPc"/>
    <property type="match status" value="1"/>
</dbReference>
<accession>A0AAV4VY19</accession>
<evidence type="ECO:0000256" key="1">
    <source>
        <dbReference type="ARBA" id="ARBA00023157"/>
    </source>
</evidence>
<dbReference type="Gene3D" id="2.40.10.10">
    <property type="entry name" value="Trypsin-like serine proteases"/>
    <property type="match status" value="1"/>
</dbReference>
<dbReference type="InterPro" id="IPR001314">
    <property type="entry name" value="Peptidase_S1A"/>
</dbReference>
<evidence type="ECO:0000313" key="5">
    <source>
        <dbReference type="Proteomes" id="UP001054837"/>
    </source>
</evidence>
<dbReference type="SUPFAM" id="SSF50494">
    <property type="entry name" value="Trypsin-like serine proteases"/>
    <property type="match status" value="1"/>
</dbReference>
<dbReference type="PANTHER" id="PTHR24256">
    <property type="entry name" value="TRYPTASE-RELATED"/>
    <property type="match status" value="1"/>
</dbReference>
<dbReference type="PRINTS" id="PR00722">
    <property type="entry name" value="CHYMOTRYPSIN"/>
</dbReference>
<dbReference type="InterPro" id="IPR009003">
    <property type="entry name" value="Peptidase_S1_PA"/>
</dbReference>
<dbReference type="Proteomes" id="UP001054837">
    <property type="component" value="Unassembled WGS sequence"/>
</dbReference>
<sequence length="342" mass="38567">MLQQHVCDVSVCGYSAYTKTPVVYNGRKVTPLRKYPWIVSLSIKEGKGRCSGALISSNFVLTAAHCVARRKVKNKSQCRTKGRMPEGCFFEPSEVVVKLTPEELGEEVEKYQVAQVIPHPKFRHAPKFVGGINDLALLRLERKVVCNSEYPAPLCLHRPDMEPVSGNFYVAGWGLYNSDGKGPRNLREGIVTRTLDNSKCKRKKMSITICALGDERNQTVCMDSSLRLPPCYIISITNGQEKNGHHKEQFSLSTSLLSHALYISPHLLFFPDRGLRLSWRFRVRGLPEIRPSWYGVGVVSSQAYGECDPSLPSYYSKVASHFDWIKKLVRHLPEPQKISVTI</sequence>
<reference evidence="4 5" key="1">
    <citation type="submission" date="2021-06" db="EMBL/GenBank/DDBJ databases">
        <title>Caerostris darwini draft genome.</title>
        <authorList>
            <person name="Kono N."/>
            <person name="Arakawa K."/>
        </authorList>
    </citation>
    <scope>NUCLEOTIDE SEQUENCE [LARGE SCALE GENOMIC DNA]</scope>
</reference>
<dbReference type="InterPro" id="IPR043504">
    <property type="entry name" value="Peptidase_S1_PA_chymotrypsin"/>
</dbReference>
<dbReference type="PROSITE" id="PS00134">
    <property type="entry name" value="TRYPSIN_HIS"/>
    <property type="match status" value="1"/>
</dbReference>